<evidence type="ECO:0000256" key="1">
    <source>
        <dbReference type="ARBA" id="ARBA00022741"/>
    </source>
</evidence>
<dbReference type="RefSeq" id="XP_001306093.1">
    <property type="nucleotide sequence ID" value="XM_001306092.1"/>
</dbReference>
<dbReference type="Proteomes" id="UP000001542">
    <property type="component" value="Unassembled WGS sequence"/>
</dbReference>
<dbReference type="GO" id="GO:0140662">
    <property type="term" value="F:ATP-dependent protein folding chaperone"/>
    <property type="evidence" value="ECO:0007669"/>
    <property type="project" value="InterPro"/>
</dbReference>
<evidence type="ECO:0000313" key="5">
    <source>
        <dbReference type="EMBL" id="EAX93163.1"/>
    </source>
</evidence>
<evidence type="ECO:0000256" key="3">
    <source>
        <dbReference type="SAM" id="Coils"/>
    </source>
</evidence>
<proteinExistence type="predicted"/>
<dbReference type="SMR" id="A2FPJ9"/>
<dbReference type="Pfam" id="PF00012">
    <property type="entry name" value="HSP70"/>
    <property type="match status" value="1"/>
</dbReference>
<dbReference type="GO" id="GO:0005524">
    <property type="term" value="F:ATP binding"/>
    <property type="evidence" value="ECO:0007669"/>
    <property type="project" value="UniProtKB-KW"/>
</dbReference>
<name>A2FPJ9_TRIV3</name>
<sequence length="238" mass="27777">MNDTVFDPTENSDQKPKSDEKPKDDEDVVVLHNVFSAFLGFVVKNGNVPKLLTKNTPLPCRSEVKTYTNTGKSLVLEVYQGESNYWQHCKLVGRYPVKIPENSKPKSLRFQLVIAVNENMCLEVIYKRIDSESGDEQVFRGTNVNEESEETVRLIQHNMEERDRNEQIKKNYDDLVNQVSEYLRKKTKLRESWKNTINATKNSSKCMMSFARNSISDLFIKHLNFTFVFKKQIDEYFN</sequence>
<evidence type="ECO:0000256" key="4">
    <source>
        <dbReference type="SAM" id="MobiDB-lite"/>
    </source>
</evidence>
<dbReference type="Gene3D" id="2.60.34.10">
    <property type="entry name" value="Substrate Binding Domain Of DNAk, Chain A, domain 1"/>
    <property type="match status" value="1"/>
</dbReference>
<gene>
    <name evidence="5" type="ORF">TVAG_152510</name>
</gene>
<evidence type="ECO:0000256" key="2">
    <source>
        <dbReference type="ARBA" id="ARBA00022840"/>
    </source>
</evidence>
<accession>A2FPJ9</accession>
<evidence type="ECO:0000313" key="6">
    <source>
        <dbReference type="Proteomes" id="UP000001542"/>
    </source>
</evidence>
<keyword evidence="3" id="KW-0175">Coiled coil</keyword>
<reference evidence="5" key="2">
    <citation type="journal article" date="2007" name="Science">
        <title>Draft genome sequence of the sexually transmitted pathogen Trichomonas vaginalis.</title>
        <authorList>
            <person name="Carlton J.M."/>
            <person name="Hirt R.P."/>
            <person name="Silva J.C."/>
            <person name="Delcher A.L."/>
            <person name="Schatz M."/>
            <person name="Zhao Q."/>
            <person name="Wortman J.R."/>
            <person name="Bidwell S.L."/>
            <person name="Alsmark U.C.M."/>
            <person name="Besteiro S."/>
            <person name="Sicheritz-Ponten T."/>
            <person name="Noel C.J."/>
            <person name="Dacks J.B."/>
            <person name="Foster P.G."/>
            <person name="Simillion C."/>
            <person name="Van de Peer Y."/>
            <person name="Miranda-Saavedra D."/>
            <person name="Barton G.J."/>
            <person name="Westrop G.D."/>
            <person name="Mueller S."/>
            <person name="Dessi D."/>
            <person name="Fiori P.L."/>
            <person name="Ren Q."/>
            <person name="Paulsen I."/>
            <person name="Zhang H."/>
            <person name="Bastida-Corcuera F.D."/>
            <person name="Simoes-Barbosa A."/>
            <person name="Brown M.T."/>
            <person name="Hayes R.D."/>
            <person name="Mukherjee M."/>
            <person name="Okumura C.Y."/>
            <person name="Schneider R."/>
            <person name="Smith A.J."/>
            <person name="Vanacova S."/>
            <person name="Villalvazo M."/>
            <person name="Haas B.J."/>
            <person name="Pertea M."/>
            <person name="Feldblyum T.V."/>
            <person name="Utterback T.R."/>
            <person name="Shu C.L."/>
            <person name="Osoegawa K."/>
            <person name="de Jong P.J."/>
            <person name="Hrdy I."/>
            <person name="Horvathova L."/>
            <person name="Zubacova Z."/>
            <person name="Dolezal P."/>
            <person name="Malik S.B."/>
            <person name="Logsdon J.M. Jr."/>
            <person name="Henze K."/>
            <person name="Gupta A."/>
            <person name="Wang C.C."/>
            <person name="Dunne R.L."/>
            <person name="Upcroft J.A."/>
            <person name="Upcroft P."/>
            <person name="White O."/>
            <person name="Salzberg S.L."/>
            <person name="Tang P."/>
            <person name="Chiu C.-H."/>
            <person name="Lee Y.-S."/>
            <person name="Embley T.M."/>
            <person name="Coombs G.H."/>
            <person name="Mottram J.C."/>
            <person name="Tachezy J."/>
            <person name="Fraser-Liggett C.M."/>
            <person name="Johnson P.J."/>
        </authorList>
    </citation>
    <scope>NUCLEOTIDE SEQUENCE [LARGE SCALE GENOMIC DNA]</scope>
    <source>
        <strain evidence="5">G3</strain>
    </source>
</reference>
<dbReference type="InParanoid" id="A2FPJ9"/>
<dbReference type="InterPro" id="IPR013126">
    <property type="entry name" value="Hsp_70_fam"/>
</dbReference>
<dbReference type="SUPFAM" id="SSF100920">
    <property type="entry name" value="Heat shock protein 70kD (HSP70), peptide-binding domain"/>
    <property type="match status" value="1"/>
</dbReference>
<keyword evidence="2" id="KW-0067">ATP-binding</keyword>
<keyword evidence="1" id="KW-0547">Nucleotide-binding</keyword>
<protein>
    <submittedName>
        <fullName evidence="5">Uncharacterized protein</fullName>
    </submittedName>
</protein>
<dbReference type="KEGG" id="tva:4750875"/>
<dbReference type="AlphaFoldDB" id="A2FPJ9"/>
<feature type="coiled-coil region" evidence="3">
    <location>
        <begin position="158"/>
        <end position="192"/>
    </location>
</feature>
<organism evidence="5 6">
    <name type="scientific">Trichomonas vaginalis (strain ATCC PRA-98 / G3)</name>
    <dbReference type="NCBI Taxonomy" id="412133"/>
    <lineage>
        <taxon>Eukaryota</taxon>
        <taxon>Metamonada</taxon>
        <taxon>Parabasalia</taxon>
        <taxon>Trichomonadida</taxon>
        <taxon>Trichomonadidae</taxon>
        <taxon>Trichomonas</taxon>
    </lineage>
</organism>
<dbReference type="VEuPathDB" id="TrichDB:TVAGG3_0710530"/>
<reference evidence="5" key="1">
    <citation type="submission" date="2006-10" db="EMBL/GenBank/DDBJ databases">
        <authorList>
            <person name="Amadeo P."/>
            <person name="Zhao Q."/>
            <person name="Wortman J."/>
            <person name="Fraser-Liggett C."/>
            <person name="Carlton J."/>
        </authorList>
    </citation>
    <scope>NUCLEOTIDE SEQUENCE</scope>
    <source>
        <strain evidence="5">G3</strain>
    </source>
</reference>
<feature type="region of interest" description="Disordered" evidence="4">
    <location>
        <begin position="1"/>
        <end position="24"/>
    </location>
</feature>
<dbReference type="VEuPathDB" id="TrichDB:TVAG_152510"/>
<dbReference type="InterPro" id="IPR029047">
    <property type="entry name" value="HSP70_peptide-bd_sf"/>
</dbReference>
<keyword evidence="6" id="KW-1185">Reference proteome</keyword>
<dbReference type="EMBL" id="DS113927">
    <property type="protein sequence ID" value="EAX93163.1"/>
    <property type="molecule type" value="Genomic_DNA"/>
</dbReference>
<feature type="compositionally biased region" description="Basic and acidic residues" evidence="4">
    <location>
        <begin position="12"/>
        <end position="24"/>
    </location>
</feature>